<evidence type="ECO:0000256" key="2">
    <source>
        <dbReference type="ARBA" id="ARBA00023015"/>
    </source>
</evidence>
<evidence type="ECO:0000259" key="7">
    <source>
        <dbReference type="Pfam" id="PF04082"/>
    </source>
</evidence>
<organism evidence="8 9">
    <name type="scientific">Penicillium frequentans</name>
    <dbReference type="NCBI Taxonomy" id="3151616"/>
    <lineage>
        <taxon>Eukaryota</taxon>
        <taxon>Fungi</taxon>
        <taxon>Dikarya</taxon>
        <taxon>Ascomycota</taxon>
        <taxon>Pezizomycotina</taxon>
        <taxon>Eurotiomycetes</taxon>
        <taxon>Eurotiomycetidae</taxon>
        <taxon>Eurotiales</taxon>
        <taxon>Aspergillaceae</taxon>
        <taxon>Penicillium</taxon>
    </lineage>
</organism>
<dbReference type="PANTHER" id="PTHR31845">
    <property type="entry name" value="FINGER DOMAIN PROTEIN, PUTATIVE-RELATED"/>
    <property type="match status" value="1"/>
</dbReference>
<keyword evidence="4" id="KW-0804">Transcription</keyword>
<keyword evidence="9" id="KW-1185">Reference proteome</keyword>
<dbReference type="CDD" id="cd12148">
    <property type="entry name" value="fungal_TF_MHR"/>
    <property type="match status" value="1"/>
</dbReference>
<dbReference type="GO" id="GO:0006351">
    <property type="term" value="P:DNA-templated transcription"/>
    <property type="evidence" value="ECO:0007669"/>
    <property type="project" value="InterPro"/>
</dbReference>
<dbReference type="InterPro" id="IPR051089">
    <property type="entry name" value="prtT"/>
</dbReference>
<dbReference type="PANTHER" id="PTHR31845:SF21">
    <property type="entry name" value="REGULATORY PROTEIN LEU3"/>
    <property type="match status" value="1"/>
</dbReference>
<dbReference type="GO" id="GO:0008270">
    <property type="term" value="F:zinc ion binding"/>
    <property type="evidence" value="ECO:0007669"/>
    <property type="project" value="InterPro"/>
</dbReference>
<accession>A0AAD6CL28</accession>
<dbReference type="Proteomes" id="UP001220324">
    <property type="component" value="Unassembled WGS sequence"/>
</dbReference>
<feature type="domain" description="Xylanolytic transcriptional activator regulatory" evidence="7">
    <location>
        <begin position="138"/>
        <end position="321"/>
    </location>
</feature>
<proteinExistence type="predicted"/>
<dbReference type="GO" id="GO:0000976">
    <property type="term" value="F:transcription cis-regulatory region binding"/>
    <property type="evidence" value="ECO:0007669"/>
    <property type="project" value="TreeGrafter"/>
</dbReference>
<gene>
    <name evidence="8" type="ORF">N7494_012157</name>
</gene>
<keyword evidence="5" id="KW-0539">Nucleus</keyword>
<dbReference type="GO" id="GO:0000981">
    <property type="term" value="F:DNA-binding transcription factor activity, RNA polymerase II-specific"/>
    <property type="evidence" value="ECO:0007669"/>
    <property type="project" value="TreeGrafter"/>
</dbReference>
<evidence type="ECO:0000256" key="4">
    <source>
        <dbReference type="ARBA" id="ARBA00023163"/>
    </source>
</evidence>
<comment type="caution">
    <text evidence="8">The sequence shown here is derived from an EMBL/GenBank/DDBJ whole genome shotgun (WGS) entry which is preliminary data.</text>
</comment>
<dbReference type="GO" id="GO:0005634">
    <property type="term" value="C:nucleus"/>
    <property type="evidence" value="ECO:0007669"/>
    <property type="project" value="UniProtKB-SubCell"/>
</dbReference>
<dbReference type="Pfam" id="PF04082">
    <property type="entry name" value="Fungal_trans"/>
    <property type="match status" value="1"/>
</dbReference>
<dbReference type="InterPro" id="IPR007219">
    <property type="entry name" value="XnlR_reg_dom"/>
</dbReference>
<evidence type="ECO:0000313" key="9">
    <source>
        <dbReference type="Proteomes" id="UP001220324"/>
    </source>
</evidence>
<evidence type="ECO:0000256" key="1">
    <source>
        <dbReference type="ARBA" id="ARBA00004123"/>
    </source>
</evidence>
<sequence length="541" mass="60128">MPNCTSSLPSRRSFELHNEVRELRRQLAANKPSSPILESIPPDGAPDDSTSLLQWALGEEDHHPRGTDGDLAAMDGSTNGGLGLLSNVPENLWTPGLTTKPVIDPPQPPTEAAATVPGGRALGNVELSVAEINTLFTIYMDHFHPFLPFLDPRTSPHDYYESSELLFWSVISAASRRLQGQPTLLPKLARNVTDLLWRNLRSIPYSLRVIQSLIILCAWPFPTSSSTADPTYLLTGMMVLLGSQMGLHQPLNIQDFTKVSMNLNADEHSEWVKTWEACNIVAHSVSVGCGLPAVVQLNEWPLNVAPGVSLALASHDLNPSQNERLVLYRLLDSVFIDLERELDTCVLIRNIAITRIYLSAARLHLHAFYLFDNPTFDGYAERIVTLYQTACSLIQQSLDLESQENSFFDYCPFFYCQVFVCASFILLKIISSHFQSLLDADTGNMLLNAAISALRKMSIANNDLPARLSDVIGFFCSLPNHRISGGQATDSLRLRVRNRLSMSIVYDTLWEWRKHFQTSEGLNNGTPNAEDKCLAVPGPRI</sequence>
<keyword evidence="3" id="KW-0238">DNA-binding</keyword>
<protein>
    <recommendedName>
        <fullName evidence="7">Xylanolytic transcriptional activator regulatory domain-containing protein</fullName>
    </recommendedName>
</protein>
<name>A0AAD6CL28_9EURO</name>
<evidence type="ECO:0000256" key="5">
    <source>
        <dbReference type="ARBA" id="ARBA00023242"/>
    </source>
</evidence>
<keyword evidence="2" id="KW-0805">Transcription regulation</keyword>
<dbReference type="EMBL" id="JAQIZZ010000008">
    <property type="protein sequence ID" value="KAJ5525507.1"/>
    <property type="molecule type" value="Genomic_DNA"/>
</dbReference>
<evidence type="ECO:0000256" key="3">
    <source>
        <dbReference type="ARBA" id="ARBA00023125"/>
    </source>
</evidence>
<comment type="subcellular location">
    <subcellularLocation>
        <location evidence="1">Nucleus</location>
    </subcellularLocation>
</comment>
<evidence type="ECO:0000256" key="6">
    <source>
        <dbReference type="SAM" id="MobiDB-lite"/>
    </source>
</evidence>
<feature type="region of interest" description="Disordered" evidence="6">
    <location>
        <begin position="25"/>
        <end position="50"/>
    </location>
</feature>
<reference evidence="8 9" key="1">
    <citation type="journal article" date="2023" name="IMA Fungus">
        <title>Comparative genomic study of the Penicillium genus elucidates a diverse pangenome and 15 lateral gene transfer events.</title>
        <authorList>
            <person name="Petersen C."/>
            <person name="Sorensen T."/>
            <person name="Nielsen M.R."/>
            <person name="Sondergaard T.E."/>
            <person name="Sorensen J.L."/>
            <person name="Fitzpatrick D.A."/>
            <person name="Frisvad J.C."/>
            <person name="Nielsen K.L."/>
        </authorList>
    </citation>
    <scope>NUCLEOTIDE SEQUENCE [LARGE SCALE GENOMIC DNA]</scope>
    <source>
        <strain evidence="8 9">IBT 35679</strain>
    </source>
</reference>
<dbReference type="AlphaFoldDB" id="A0AAD6CL28"/>
<evidence type="ECO:0000313" key="8">
    <source>
        <dbReference type="EMBL" id="KAJ5525507.1"/>
    </source>
</evidence>